<dbReference type="Proteomes" id="UP000694414">
    <property type="component" value="Unplaced"/>
</dbReference>
<dbReference type="GeneTree" id="ENSGT00940000154295"/>
<dbReference type="Gene3D" id="3.40.30.10">
    <property type="entry name" value="Glutaredoxin"/>
    <property type="match status" value="1"/>
</dbReference>
<dbReference type="PANTHER" id="PTHR45809:SF4">
    <property type="entry name" value="PHOSDUCIN-LIKE PROTEIN 3"/>
    <property type="match status" value="1"/>
</dbReference>
<dbReference type="PANTHER" id="PTHR45809">
    <property type="entry name" value="VIRAL IAP-ASSOCIATED FACTOR HOMOLOG"/>
    <property type="match status" value="1"/>
</dbReference>
<dbReference type="GO" id="GO:0043184">
    <property type="term" value="F:vascular endothelial growth factor receptor 2 binding"/>
    <property type="evidence" value="ECO:0007669"/>
    <property type="project" value="TreeGrafter"/>
</dbReference>
<evidence type="ECO:0000313" key="4">
    <source>
        <dbReference type="Ensembl" id="ENSPSMP00000031408.1"/>
    </source>
</evidence>
<name>A0A8C9AC43_PROSS</name>
<sequence length="247" mass="28708">LQDLNPDTRWNGILCKRNIVSSKKSLKELEKEAEEEEQQVRHQSVLTYEDMTLEQFNEEDEHAIEMFRQQKLLFSGKSQERTTFKNLPKLVWVILHLYKQGIPLCVLINQNLSGLSRKFPNVKFIKAISTICIPNYPDRNLPTVVVYLEGDITFKGSLYWPLVFGGINLIRDELGWKLPESAELRQTWKKTLRNPKMKTPIPTKNRKKLARQLKIPKKKKNCWAWWCAPVVPAAQEAEAGGLLEPRV</sequence>
<keyword evidence="5" id="KW-1185">Reference proteome</keyword>
<dbReference type="AlphaFoldDB" id="A0A8C9AC43"/>
<evidence type="ECO:0000313" key="5">
    <source>
        <dbReference type="Proteomes" id="UP000694414"/>
    </source>
</evidence>
<organism evidence="4 5">
    <name type="scientific">Prolemur simus</name>
    <name type="common">Greater bamboo lemur</name>
    <name type="synonym">Hapalemur simus</name>
    <dbReference type="NCBI Taxonomy" id="1328070"/>
    <lineage>
        <taxon>Eukaryota</taxon>
        <taxon>Metazoa</taxon>
        <taxon>Chordata</taxon>
        <taxon>Craniata</taxon>
        <taxon>Vertebrata</taxon>
        <taxon>Euteleostomi</taxon>
        <taxon>Mammalia</taxon>
        <taxon>Eutheria</taxon>
        <taxon>Euarchontoglires</taxon>
        <taxon>Primates</taxon>
        <taxon>Strepsirrhini</taxon>
        <taxon>Lemuriformes</taxon>
        <taxon>Lemuridae</taxon>
        <taxon>Prolemur</taxon>
    </lineage>
</organism>
<dbReference type="InterPro" id="IPR036249">
    <property type="entry name" value="Thioredoxin-like_sf"/>
</dbReference>
<comment type="similarity">
    <text evidence="1">Belongs to the phosducin family.</text>
</comment>
<evidence type="ECO:0000256" key="2">
    <source>
        <dbReference type="ARBA" id="ARBA00022553"/>
    </source>
</evidence>
<keyword evidence="2" id="KW-0597">Phosphoprotein</keyword>
<reference evidence="4" key="1">
    <citation type="submission" date="2025-08" db="UniProtKB">
        <authorList>
            <consortium name="Ensembl"/>
        </authorList>
    </citation>
    <scope>IDENTIFICATION</scope>
</reference>
<evidence type="ECO:0000256" key="1">
    <source>
        <dbReference type="ARBA" id="ARBA00009686"/>
    </source>
</evidence>
<dbReference type="GO" id="GO:0010628">
    <property type="term" value="P:positive regulation of gene expression"/>
    <property type="evidence" value="ECO:0007669"/>
    <property type="project" value="TreeGrafter"/>
</dbReference>
<feature type="coiled-coil region" evidence="3">
    <location>
        <begin position="16"/>
        <end position="46"/>
    </location>
</feature>
<evidence type="ECO:0008006" key="6">
    <source>
        <dbReference type="Google" id="ProtNLM"/>
    </source>
</evidence>
<protein>
    <recommendedName>
        <fullName evidence="6">Phosducin thioredoxin-like domain-containing protein</fullName>
    </recommendedName>
</protein>
<dbReference type="InterPro" id="IPR051498">
    <property type="entry name" value="Phosducin-like_chap/apop_reg"/>
</dbReference>
<evidence type="ECO:0000256" key="3">
    <source>
        <dbReference type="SAM" id="Coils"/>
    </source>
</evidence>
<dbReference type="SUPFAM" id="SSF52833">
    <property type="entry name" value="Thioredoxin-like"/>
    <property type="match status" value="1"/>
</dbReference>
<dbReference type="GO" id="GO:0044183">
    <property type="term" value="F:protein folding chaperone"/>
    <property type="evidence" value="ECO:0007669"/>
    <property type="project" value="TreeGrafter"/>
</dbReference>
<reference evidence="4" key="2">
    <citation type="submission" date="2025-09" db="UniProtKB">
        <authorList>
            <consortium name="Ensembl"/>
        </authorList>
    </citation>
    <scope>IDENTIFICATION</scope>
</reference>
<keyword evidence="3" id="KW-0175">Coiled coil</keyword>
<dbReference type="GO" id="GO:0001525">
    <property type="term" value="P:angiogenesis"/>
    <property type="evidence" value="ECO:0007669"/>
    <property type="project" value="TreeGrafter"/>
</dbReference>
<accession>A0A8C9AC43</accession>
<proteinExistence type="inferred from homology"/>
<dbReference type="GO" id="GO:0005737">
    <property type="term" value="C:cytoplasm"/>
    <property type="evidence" value="ECO:0007669"/>
    <property type="project" value="TreeGrafter"/>
</dbReference>
<dbReference type="Ensembl" id="ENSPSMT00000036252.1">
    <property type="protein sequence ID" value="ENSPSMP00000031408.1"/>
    <property type="gene ID" value="ENSPSMG00000021804.1"/>
</dbReference>